<feature type="compositionally biased region" description="Basic and acidic residues" evidence="1">
    <location>
        <begin position="151"/>
        <end position="167"/>
    </location>
</feature>
<proteinExistence type="predicted"/>
<feature type="compositionally biased region" description="Low complexity" evidence="1">
    <location>
        <begin position="223"/>
        <end position="235"/>
    </location>
</feature>
<sequence length="345" mass="38484">MLLSAFPKLHRHLRKYRFIRLQDSFAAVNTYGPAFDDANPAKLKQIITVLIHKADRFVTTVVDEILKPVGKVLHSFIDTQGQNSVLKAITLSARSNFVTELEVPITPQVCFTLRLDYERLQLRCRLCQEVSHSALDCPFRQQSPRSAPNKEAGHRAEVRPPAEDNRNIDLNTRPVSSATNRRREDRRLEKRPQLSNSSSSTGSSIRLYEQFRPPLRHSHGLPSVSNSTSAAATRSSKSHRTEDSQAPIRNSSSSDRRQHTFVPATAQGLLPLPGLPLSQGIALHNNDNSNTFNRVYAAYVPPPIAARLGDSSLSARNPLPQRETPSTVLPNRRKRKTSGASHFGN</sequence>
<protein>
    <recommendedName>
        <fullName evidence="4">Zinc knuckle CX2CX4HX4C domain-containing protein</fullName>
    </recommendedName>
</protein>
<feature type="compositionally biased region" description="Polar residues" evidence="1">
    <location>
        <begin position="168"/>
        <end position="179"/>
    </location>
</feature>
<keyword evidence="3" id="KW-1185">Reference proteome</keyword>
<name>A0ABD3HF30_9MARC</name>
<gene>
    <name evidence="2" type="ORF">R1sor_015378</name>
</gene>
<feature type="region of interest" description="Disordered" evidence="1">
    <location>
        <begin position="139"/>
        <end position="258"/>
    </location>
</feature>
<dbReference type="AlphaFoldDB" id="A0ABD3HF30"/>
<feature type="compositionally biased region" description="Low complexity" evidence="1">
    <location>
        <begin position="195"/>
        <end position="204"/>
    </location>
</feature>
<reference evidence="2 3" key="1">
    <citation type="submission" date="2024-09" db="EMBL/GenBank/DDBJ databases">
        <title>Chromosome-scale assembly of Riccia sorocarpa.</title>
        <authorList>
            <person name="Paukszto L."/>
        </authorList>
    </citation>
    <scope>NUCLEOTIDE SEQUENCE [LARGE SCALE GENOMIC DNA]</scope>
    <source>
        <strain evidence="2">LP-2024</strain>
        <tissue evidence="2">Aerial parts of the thallus</tissue>
    </source>
</reference>
<comment type="caution">
    <text evidence="2">The sequence shown here is derived from an EMBL/GenBank/DDBJ whole genome shotgun (WGS) entry which is preliminary data.</text>
</comment>
<feature type="compositionally biased region" description="Basic and acidic residues" evidence="1">
    <location>
        <begin position="181"/>
        <end position="192"/>
    </location>
</feature>
<dbReference type="Proteomes" id="UP001633002">
    <property type="component" value="Unassembled WGS sequence"/>
</dbReference>
<evidence type="ECO:0000313" key="2">
    <source>
        <dbReference type="EMBL" id="KAL3689069.1"/>
    </source>
</evidence>
<dbReference type="EMBL" id="JBJQOH010000004">
    <property type="protein sequence ID" value="KAL3689069.1"/>
    <property type="molecule type" value="Genomic_DNA"/>
</dbReference>
<accession>A0ABD3HF30</accession>
<evidence type="ECO:0008006" key="4">
    <source>
        <dbReference type="Google" id="ProtNLM"/>
    </source>
</evidence>
<organism evidence="2 3">
    <name type="scientific">Riccia sorocarpa</name>
    <dbReference type="NCBI Taxonomy" id="122646"/>
    <lineage>
        <taxon>Eukaryota</taxon>
        <taxon>Viridiplantae</taxon>
        <taxon>Streptophyta</taxon>
        <taxon>Embryophyta</taxon>
        <taxon>Marchantiophyta</taxon>
        <taxon>Marchantiopsida</taxon>
        <taxon>Marchantiidae</taxon>
        <taxon>Marchantiales</taxon>
        <taxon>Ricciaceae</taxon>
        <taxon>Riccia</taxon>
    </lineage>
</organism>
<evidence type="ECO:0000256" key="1">
    <source>
        <dbReference type="SAM" id="MobiDB-lite"/>
    </source>
</evidence>
<evidence type="ECO:0000313" key="3">
    <source>
        <dbReference type="Proteomes" id="UP001633002"/>
    </source>
</evidence>
<feature type="region of interest" description="Disordered" evidence="1">
    <location>
        <begin position="311"/>
        <end position="345"/>
    </location>
</feature>